<dbReference type="AlphaFoldDB" id="A0A0M9VMW9"/>
<dbReference type="GO" id="GO:0005634">
    <property type="term" value="C:nucleus"/>
    <property type="evidence" value="ECO:0007669"/>
    <property type="project" value="UniProtKB-SubCell"/>
</dbReference>
<dbReference type="SMART" id="SM00160">
    <property type="entry name" value="RanBD"/>
    <property type="match status" value="1"/>
</dbReference>
<reference evidence="5 6" key="1">
    <citation type="submission" date="2015-07" db="EMBL/GenBank/DDBJ databases">
        <title>Draft Genome Sequence of Malassezia furfur CBS1878 and Malassezia pachydermatis CBS1879.</title>
        <authorList>
            <person name="Triana S."/>
            <person name="Ohm R."/>
            <person name="Gonzalez A."/>
            <person name="DeCock H."/>
            <person name="Restrepo S."/>
            <person name="Celis A."/>
        </authorList>
    </citation>
    <scope>NUCLEOTIDE SEQUENCE [LARGE SCALE GENOMIC DNA]</scope>
    <source>
        <strain evidence="5 6">CBS 1879</strain>
    </source>
</reference>
<sequence length="360" mass="38290">MTATDAATQDEVQRPTPTLRKRERSEEEVVEESVKDVPASAADEASAPVKKQRQAASMASTPSDKKDASVTDAPSDETTAPASAHVQEHASDATDTEASSAKEAAALATTTSDAKSTEAVSSHEEAPSATNESDKATEGMPEPSAKKSTQPTFSSFASSASPFASSKSTSQLGFGAFAARAAPFQSATALSSKAEAAATTEKEKKDWVKDDSESAASPQPEDIVVRKKEVPKPDIELTTGEEDDTTVHSVRAKLYSLSDAQVWKERGTGTIKINRNEKSHTARLVMRSDAVLRLILNVQLFPGMQCSLEQERFLRFAAMEPEGLTHFAIKLGSAYDATTFLSNLQENIPASSDKAASTND</sequence>
<accession>A0A0M9VMW9</accession>
<name>A0A0M9VMW9_9BASI</name>
<dbReference type="Proteomes" id="UP000037751">
    <property type="component" value="Unassembled WGS sequence"/>
</dbReference>
<dbReference type="Gene3D" id="2.30.29.30">
    <property type="entry name" value="Pleckstrin-homology domain (PH domain)/Phosphotyrosine-binding domain (PTB)"/>
    <property type="match status" value="1"/>
</dbReference>
<evidence type="ECO:0000256" key="3">
    <source>
        <dbReference type="SAM" id="MobiDB-lite"/>
    </source>
</evidence>
<dbReference type="EMBL" id="LGAV01000009">
    <property type="protein sequence ID" value="KOS12692.1"/>
    <property type="molecule type" value="Genomic_DNA"/>
</dbReference>
<feature type="compositionally biased region" description="Low complexity" evidence="3">
    <location>
        <begin position="148"/>
        <end position="168"/>
    </location>
</feature>
<feature type="domain" description="RanBD1" evidence="4">
    <location>
        <begin position="230"/>
        <end position="305"/>
    </location>
</feature>
<dbReference type="Pfam" id="PF00638">
    <property type="entry name" value="Ran_BP1"/>
    <property type="match status" value="1"/>
</dbReference>
<feature type="compositionally biased region" description="Basic and acidic residues" evidence="3">
    <location>
        <begin position="121"/>
        <end position="137"/>
    </location>
</feature>
<evidence type="ECO:0000313" key="5">
    <source>
        <dbReference type="EMBL" id="KOS12692.1"/>
    </source>
</evidence>
<comment type="subcellular location">
    <subcellularLocation>
        <location evidence="1">Nucleus</location>
    </subcellularLocation>
</comment>
<comment type="caution">
    <text evidence="5">The sequence shown here is derived from an EMBL/GenBank/DDBJ whole genome shotgun (WGS) entry which is preliminary data.</text>
</comment>
<dbReference type="SUPFAM" id="SSF50729">
    <property type="entry name" value="PH domain-like"/>
    <property type="match status" value="1"/>
</dbReference>
<dbReference type="PANTHER" id="PTHR23138">
    <property type="entry name" value="RAN BINDING PROTEIN"/>
    <property type="match status" value="1"/>
</dbReference>
<evidence type="ECO:0000256" key="2">
    <source>
        <dbReference type="ARBA" id="ARBA00023242"/>
    </source>
</evidence>
<feature type="region of interest" description="Disordered" evidence="3">
    <location>
        <begin position="195"/>
        <end position="228"/>
    </location>
</feature>
<feature type="compositionally biased region" description="Low complexity" evidence="3">
    <location>
        <begin position="96"/>
        <end position="112"/>
    </location>
</feature>
<dbReference type="PANTHER" id="PTHR23138:SF142">
    <property type="entry name" value="RAN-BINDING PROTEIN 3B-RELATED"/>
    <property type="match status" value="1"/>
</dbReference>
<feature type="compositionally biased region" description="Basic and acidic residues" evidence="3">
    <location>
        <begin position="23"/>
        <end position="35"/>
    </location>
</feature>
<dbReference type="InterPro" id="IPR000156">
    <property type="entry name" value="Ran_bind_dom"/>
</dbReference>
<proteinExistence type="predicted"/>
<dbReference type="OrthoDB" id="185618at2759"/>
<dbReference type="PROSITE" id="PS50196">
    <property type="entry name" value="RANBD1"/>
    <property type="match status" value="1"/>
</dbReference>
<dbReference type="InterPro" id="IPR011993">
    <property type="entry name" value="PH-like_dom_sf"/>
</dbReference>
<dbReference type="RefSeq" id="XP_017990324.1">
    <property type="nucleotide sequence ID" value="XM_018135904.1"/>
</dbReference>
<protein>
    <submittedName>
        <fullName evidence="5">Yrb2-ran-gtpase-binding protein involved in nuclear protein export</fullName>
    </submittedName>
</protein>
<keyword evidence="2" id="KW-0539">Nucleus</keyword>
<dbReference type="CDD" id="cd13180">
    <property type="entry name" value="RanBD_RanBP3"/>
    <property type="match status" value="1"/>
</dbReference>
<dbReference type="GeneID" id="28727779"/>
<gene>
    <name evidence="5" type="ORF">Malapachy_1400</name>
</gene>
<feature type="region of interest" description="Disordered" evidence="3">
    <location>
        <begin position="1"/>
        <end position="168"/>
    </location>
</feature>
<dbReference type="VEuPathDB" id="FungiDB:Malapachy_1400"/>
<dbReference type="InterPro" id="IPR045255">
    <property type="entry name" value="RanBP1-like"/>
</dbReference>
<evidence type="ECO:0000256" key="1">
    <source>
        <dbReference type="ARBA" id="ARBA00004123"/>
    </source>
</evidence>
<dbReference type="STRING" id="77020.A0A0M9VMW9"/>
<organism evidence="5 6">
    <name type="scientific">Malassezia pachydermatis</name>
    <dbReference type="NCBI Taxonomy" id="77020"/>
    <lineage>
        <taxon>Eukaryota</taxon>
        <taxon>Fungi</taxon>
        <taxon>Dikarya</taxon>
        <taxon>Basidiomycota</taxon>
        <taxon>Ustilaginomycotina</taxon>
        <taxon>Malasseziomycetes</taxon>
        <taxon>Malasseziales</taxon>
        <taxon>Malasseziaceae</taxon>
        <taxon>Malassezia</taxon>
    </lineage>
</organism>
<evidence type="ECO:0000259" key="4">
    <source>
        <dbReference type="PROSITE" id="PS50196"/>
    </source>
</evidence>
<keyword evidence="6" id="KW-1185">Reference proteome</keyword>
<feature type="compositionally biased region" description="Basic and acidic residues" evidence="3">
    <location>
        <begin position="200"/>
        <end position="212"/>
    </location>
</feature>
<evidence type="ECO:0000313" key="6">
    <source>
        <dbReference type="Proteomes" id="UP000037751"/>
    </source>
</evidence>